<feature type="compositionally biased region" description="Low complexity" evidence="1">
    <location>
        <begin position="1"/>
        <end position="23"/>
    </location>
</feature>
<dbReference type="Pfam" id="PF11274">
    <property type="entry name" value="DUF3074"/>
    <property type="match status" value="1"/>
</dbReference>
<evidence type="ECO:0000313" key="3">
    <source>
        <dbReference type="EMBL" id="TKA61044.1"/>
    </source>
</evidence>
<proteinExistence type="predicted"/>
<feature type="region of interest" description="Disordered" evidence="1">
    <location>
        <begin position="1"/>
        <end position="65"/>
    </location>
</feature>
<sequence>MAAASCVAAPPSAQSSSNSNPYPGQAPPTSALGKYVRMRHLPASELPAHPDLARLQSSGTSPPPDLQQFISAVHDEAEAFMTGYLPRAFKVKSSSKSSPPATAPVELLTHEISASDLPKESRAAGGGSGTAETWFARTSVHENAAKEGTASWEEFDMGLRAEHSRHEMEYTPDVQDAHLVLGWDEGLEGLGRRVGGWGEVGMSVVEMVHHIPPPLNDRVFPVLVVTARKAEELLVVQIPVEVKGMPGTSYNSNQFRKLQDGMYCSIERAELLDTGAKVKWQMATASDAKGILPMWMQKMGVPGAVVKDVGLFIGWTAKQRKGKA</sequence>
<keyword evidence="4" id="KW-1185">Reference proteome</keyword>
<dbReference type="OrthoDB" id="6423603at2759"/>
<gene>
    <name evidence="3" type="ORF">B0A55_10826</name>
</gene>
<evidence type="ECO:0000313" key="4">
    <source>
        <dbReference type="Proteomes" id="UP000309340"/>
    </source>
</evidence>
<dbReference type="EMBL" id="NAJQ01001285">
    <property type="protein sequence ID" value="TKA61044.1"/>
    <property type="molecule type" value="Genomic_DNA"/>
</dbReference>
<dbReference type="PANTHER" id="PTHR40370:SF1">
    <property type="entry name" value="DUF3074 DOMAIN-CONTAINING PROTEIN"/>
    <property type="match status" value="1"/>
</dbReference>
<reference evidence="3 4" key="1">
    <citation type="submission" date="2017-03" db="EMBL/GenBank/DDBJ databases">
        <title>Genomes of endolithic fungi from Antarctica.</title>
        <authorList>
            <person name="Coleine C."/>
            <person name="Masonjones S."/>
            <person name="Stajich J.E."/>
        </authorList>
    </citation>
    <scope>NUCLEOTIDE SEQUENCE [LARGE SCALE GENOMIC DNA]</scope>
    <source>
        <strain evidence="3 4">CCFEE 5184</strain>
    </source>
</reference>
<dbReference type="SUPFAM" id="SSF55961">
    <property type="entry name" value="Bet v1-like"/>
    <property type="match status" value="1"/>
</dbReference>
<comment type="caution">
    <text evidence="3">The sequence shown here is derived from an EMBL/GenBank/DDBJ whole genome shotgun (WGS) entry which is preliminary data.</text>
</comment>
<organism evidence="3 4">
    <name type="scientific">Friedmanniomyces simplex</name>
    <dbReference type="NCBI Taxonomy" id="329884"/>
    <lineage>
        <taxon>Eukaryota</taxon>
        <taxon>Fungi</taxon>
        <taxon>Dikarya</taxon>
        <taxon>Ascomycota</taxon>
        <taxon>Pezizomycotina</taxon>
        <taxon>Dothideomycetes</taxon>
        <taxon>Dothideomycetidae</taxon>
        <taxon>Mycosphaerellales</taxon>
        <taxon>Teratosphaeriaceae</taxon>
        <taxon>Friedmanniomyces</taxon>
    </lineage>
</organism>
<dbReference type="Proteomes" id="UP000309340">
    <property type="component" value="Unassembled WGS sequence"/>
</dbReference>
<evidence type="ECO:0000256" key="1">
    <source>
        <dbReference type="SAM" id="MobiDB-lite"/>
    </source>
</evidence>
<dbReference type="AlphaFoldDB" id="A0A4U0WE38"/>
<evidence type="ECO:0000259" key="2">
    <source>
        <dbReference type="Pfam" id="PF11274"/>
    </source>
</evidence>
<feature type="domain" description="DUF3074" evidence="2">
    <location>
        <begin position="134"/>
        <end position="316"/>
    </location>
</feature>
<accession>A0A4U0WE38</accession>
<dbReference type="PANTHER" id="PTHR40370">
    <property type="entry name" value="EXPRESSED PROTEIN"/>
    <property type="match status" value="1"/>
</dbReference>
<dbReference type="InterPro" id="IPR024500">
    <property type="entry name" value="DUF3074"/>
</dbReference>
<name>A0A4U0WE38_9PEZI</name>
<protein>
    <recommendedName>
        <fullName evidence="2">DUF3074 domain-containing protein</fullName>
    </recommendedName>
</protein>